<sequence length="151" mass="16559">MQWEFEKSPDSVTFLFSITYTIAIVFSIASCCRLDNVRTKVWVALGGVLTTGLAVLSGFGALLWLELPFVMTAASCPFMLLGIGLDDMFIMISCWQKTLVTDSAPVRLSQTYREAAISITITSLTDALALFLGYFSPFGSLEWLALCLFGV</sequence>
<proteinExistence type="inferred from homology"/>
<comment type="subcellular location">
    <subcellularLocation>
        <location evidence="1">Membrane</location>
        <topology evidence="1">Multi-pass membrane protein</topology>
    </subcellularLocation>
</comment>
<dbReference type="EMBL" id="OZ035836">
    <property type="protein sequence ID" value="CAL1580039.1"/>
    <property type="molecule type" value="Genomic_DNA"/>
</dbReference>
<feature type="domain" description="SSD" evidence="8">
    <location>
        <begin position="12"/>
        <end position="151"/>
    </location>
</feature>
<dbReference type="PROSITE" id="PS51257">
    <property type="entry name" value="PROKAR_LIPOPROTEIN"/>
    <property type="match status" value="1"/>
</dbReference>
<dbReference type="SUPFAM" id="SSF82866">
    <property type="entry name" value="Multidrug efflux transporter AcrB transmembrane domain"/>
    <property type="match status" value="1"/>
</dbReference>
<keyword evidence="3 7" id="KW-0812">Transmembrane</keyword>
<evidence type="ECO:0000256" key="7">
    <source>
        <dbReference type="SAM" id="Phobius"/>
    </source>
</evidence>
<dbReference type="InterPro" id="IPR003392">
    <property type="entry name" value="PTHD_SSD"/>
</dbReference>
<comment type="similarity">
    <text evidence="2">Belongs to the patched family.</text>
</comment>
<dbReference type="Gene3D" id="1.20.1640.10">
    <property type="entry name" value="Multidrug efflux transporter AcrB transmembrane domain"/>
    <property type="match status" value="1"/>
</dbReference>
<dbReference type="PANTHER" id="PTHR10796">
    <property type="entry name" value="PATCHED-RELATED"/>
    <property type="match status" value="1"/>
</dbReference>
<feature type="transmembrane region" description="Helical" evidence="7">
    <location>
        <begin position="41"/>
        <end position="65"/>
    </location>
</feature>
<keyword evidence="6" id="KW-0325">Glycoprotein</keyword>
<evidence type="ECO:0000256" key="6">
    <source>
        <dbReference type="ARBA" id="ARBA00023180"/>
    </source>
</evidence>
<evidence type="ECO:0000256" key="2">
    <source>
        <dbReference type="ARBA" id="ARBA00005585"/>
    </source>
</evidence>
<dbReference type="AlphaFoldDB" id="A0AAV2JXK9"/>
<evidence type="ECO:0000256" key="3">
    <source>
        <dbReference type="ARBA" id="ARBA00022692"/>
    </source>
</evidence>
<gene>
    <name evidence="9" type="ORF">KC01_LOCUS10964</name>
</gene>
<keyword evidence="10" id="KW-1185">Reference proteome</keyword>
<dbReference type="PANTHER" id="PTHR10796:SF60">
    <property type="entry name" value="PATCHED DOMAIN-CONTAINING PROTEIN 3"/>
    <property type="match status" value="1"/>
</dbReference>
<reference evidence="9 10" key="1">
    <citation type="submission" date="2024-04" db="EMBL/GenBank/DDBJ databases">
        <authorList>
            <person name="Waldvogel A.-M."/>
            <person name="Schoenle A."/>
        </authorList>
    </citation>
    <scope>NUCLEOTIDE SEQUENCE [LARGE SCALE GENOMIC DNA]</scope>
</reference>
<feature type="transmembrane region" description="Helical" evidence="7">
    <location>
        <begin position="12"/>
        <end position="29"/>
    </location>
</feature>
<evidence type="ECO:0000256" key="4">
    <source>
        <dbReference type="ARBA" id="ARBA00022989"/>
    </source>
</evidence>
<evidence type="ECO:0000313" key="9">
    <source>
        <dbReference type="EMBL" id="CAL1580039.1"/>
    </source>
</evidence>
<dbReference type="PROSITE" id="PS50156">
    <property type="entry name" value="SSD"/>
    <property type="match status" value="1"/>
</dbReference>
<dbReference type="InterPro" id="IPR051697">
    <property type="entry name" value="Patched_domain-protein"/>
</dbReference>
<dbReference type="GO" id="GO:0016020">
    <property type="term" value="C:membrane"/>
    <property type="evidence" value="ECO:0007669"/>
    <property type="project" value="UniProtKB-SubCell"/>
</dbReference>
<keyword evidence="5 7" id="KW-0472">Membrane</keyword>
<protein>
    <recommendedName>
        <fullName evidence="8">SSD domain-containing protein</fullName>
    </recommendedName>
</protein>
<dbReference type="Pfam" id="PF02460">
    <property type="entry name" value="Patched"/>
    <property type="match status" value="1"/>
</dbReference>
<organism evidence="9 10">
    <name type="scientific">Knipowitschia caucasica</name>
    <name type="common">Caucasian dwarf goby</name>
    <name type="synonym">Pomatoschistus caucasicus</name>
    <dbReference type="NCBI Taxonomy" id="637954"/>
    <lineage>
        <taxon>Eukaryota</taxon>
        <taxon>Metazoa</taxon>
        <taxon>Chordata</taxon>
        <taxon>Craniata</taxon>
        <taxon>Vertebrata</taxon>
        <taxon>Euteleostomi</taxon>
        <taxon>Actinopterygii</taxon>
        <taxon>Neopterygii</taxon>
        <taxon>Teleostei</taxon>
        <taxon>Neoteleostei</taxon>
        <taxon>Acanthomorphata</taxon>
        <taxon>Gobiaria</taxon>
        <taxon>Gobiiformes</taxon>
        <taxon>Gobioidei</taxon>
        <taxon>Gobiidae</taxon>
        <taxon>Gobiinae</taxon>
        <taxon>Knipowitschia</taxon>
    </lineage>
</organism>
<evidence type="ECO:0000259" key="8">
    <source>
        <dbReference type="PROSITE" id="PS50156"/>
    </source>
</evidence>
<dbReference type="InterPro" id="IPR000731">
    <property type="entry name" value="SSD"/>
</dbReference>
<evidence type="ECO:0000313" key="10">
    <source>
        <dbReference type="Proteomes" id="UP001497482"/>
    </source>
</evidence>
<evidence type="ECO:0000256" key="5">
    <source>
        <dbReference type="ARBA" id="ARBA00023136"/>
    </source>
</evidence>
<name>A0AAV2JXK9_KNICA</name>
<dbReference type="Proteomes" id="UP001497482">
    <property type="component" value="Chromosome 14"/>
</dbReference>
<evidence type="ECO:0000256" key="1">
    <source>
        <dbReference type="ARBA" id="ARBA00004141"/>
    </source>
</evidence>
<feature type="transmembrane region" description="Helical" evidence="7">
    <location>
        <begin position="71"/>
        <end position="95"/>
    </location>
</feature>
<keyword evidence="4 7" id="KW-1133">Transmembrane helix</keyword>
<feature type="transmembrane region" description="Helical" evidence="7">
    <location>
        <begin position="115"/>
        <end position="135"/>
    </location>
</feature>
<accession>A0AAV2JXK9</accession>